<evidence type="ECO:0000256" key="1">
    <source>
        <dbReference type="SAM" id="Phobius"/>
    </source>
</evidence>
<evidence type="ECO:0000313" key="3">
    <source>
        <dbReference type="Proteomes" id="UP000233100"/>
    </source>
</evidence>
<reference evidence="2" key="3">
    <citation type="submission" date="2025-09" db="UniProtKB">
        <authorList>
            <consortium name="Ensembl"/>
        </authorList>
    </citation>
    <scope>IDENTIFICATION</scope>
</reference>
<sequence length="197" mass="22374">MSLRIKSVNAVYKELSTVPGKHYFINLHLLFSSLGTGNMLFCVCMCVYIYLCVYISITYILCAYILCVYILCVYICVCVCVCVCIYIYIYIYFEMESNSVAQARVQWCDLSSLQTPPPGFKRFSCLSLPGSWDYRHTPPHPANFCIFSRDRVSHVGQASLELLTSGDLPALASQRAGIIGMNHHTRPILYYSYIYGV</sequence>
<dbReference type="PANTHER" id="PTHR46254:SF3">
    <property type="entry name" value="SECRETED PROTEIN"/>
    <property type="match status" value="1"/>
</dbReference>
<dbReference type="PRINTS" id="PR02045">
    <property type="entry name" value="F138DOMAIN"/>
</dbReference>
<dbReference type="GeneTree" id="ENSGT00940000161627"/>
<reference evidence="2" key="2">
    <citation type="submission" date="2025-08" db="UniProtKB">
        <authorList>
            <consortium name="Ensembl"/>
        </authorList>
    </citation>
    <scope>IDENTIFICATION</scope>
</reference>
<keyword evidence="1" id="KW-0472">Membrane</keyword>
<proteinExistence type="predicted"/>
<feature type="transmembrane region" description="Helical" evidence="1">
    <location>
        <begin position="29"/>
        <end position="51"/>
    </location>
</feature>
<protein>
    <submittedName>
        <fullName evidence="2">Uncharacterized protein</fullName>
    </submittedName>
</protein>
<name>A0A7N9CET9_MACFA</name>
<dbReference type="PANTHER" id="PTHR46254">
    <property type="entry name" value="PROTEIN GVQW1-RELATED"/>
    <property type="match status" value="1"/>
</dbReference>
<keyword evidence="1" id="KW-1133">Transmembrane helix</keyword>
<dbReference type="Ensembl" id="ENSMFAT00000083470.1">
    <property type="protein sequence ID" value="ENSMFAP00000048798.1"/>
    <property type="gene ID" value="ENSMFAG00000049974.1"/>
</dbReference>
<keyword evidence="1" id="KW-0812">Transmembrane</keyword>
<keyword evidence="3" id="KW-1185">Reference proteome</keyword>
<reference evidence="2 3" key="1">
    <citation type="submission" date="2013-03" db="EMBL/GenBank/DDBJ databases">
        <authorList>
            <person name="Warren W."/>
            <person name="Wilson R.K."/>
        </authorList>
    </citation>
    <scope>NUCLEOTIDE SEQUENCE</scope>
</reference>
<evidence type="ECO:0000313" key="2">
    <source>
        <dbReference type="Ensembl" id="ENSMFAP00000048798.1"/>
    </source>
</evidence>
<accession>A0A7N9CET9</accession>
<dbReference type="Proteomes" id="UP000233100">
    <property type="component" value="Chromosome 19"/>
</dbReference>
<feature type="transmembrane region" description="Helical" evidence="1">
    <location>
        <begin position="57"/>
        <end position="89"/>
    </location>
</feature>
<organism evidence="2 3">
    <name type="scientific">Macaca fascicularis</name>
    <name type="common">Crab-eating macaque</name>
    <name type="synonym">Cynomolgus monkey</name>
    <dbReference type="NCBI Taxonomy" id="9541"/>
    <lineage>
        <taxon>Eukaryota</taxon>
        <taxon>Metazoa</taxon>
        <taxon>Chordata</taxon>
        <taxon>Craniata</taxon>
        <taxon>Vertebrata</taxon>
        <taxon>Euteleostomi</taxon>
        <taxon>Mammalia</taxon>
        <taxon>Eutheria</taxon>
        <taxon>Euarchontoglires</taxon>
        <taxon>Primates</taxon>
        <taxon>Haplorrhini</taxon>
        <taxon>Catarrhini</taxon>
        <taxon>Cercopithecidae</taxon>
        <taxon>Cercopithecinae</taxon>
        <taxon>Macaca</taxon>
    </lineage>
</organism>
<dbReference type="AlphaFoldDB" id="A0A7N9CET9"/>